<dbReference type="SUPFAM" id="SSF55594">
    <property type="entry name" value="HPr-like"/>
    <property type="match status" value="1"/>
</dbReference>
<evidence type="ECO:0000256" key="2">
    <source>
        <dbReference type="ARBA" id="ARBA00004496"/>
    </source>
</evidence>
<dbReference type="AlphaFoldDB" id="A0A918XK76"/>
<organism evidence="7 8">
    <name type="scientific">Nocardiopsis kunsanensis</name>
    <dbReference type="NCBI Taxonomy" id="141693"/>
    <lineage>
        <taxon>Bacteria</taxon>
        <taxon>Bacillati</taxon>
        <taxon>Actinomycetota</taxon>
        <taxon>Actinomycetes</taxon>
        <taxon>Streptosporangiales</taxon>
        <taxon>Nocardiopsidaceae</taxon>
        <taxon>Nocardiopsis</taxon>
    </lineage>
</organism>
<comment type="subcellular location">
    <subcellularLocation>
        <location evidence="2">Cytoplasm</location>
    </subcellularLocation>
</comment>
<feature type="domain" description="HPr" evidence="6">
    <location>
        <begin position="1"/>
        <end position="90"/>
    </location>
</feature>
<comment type="caution">
    <text evidence="7">The sequence shown here is derived from an EMBL/GenBank/DDBJ whole genome shotgun (WGS) entry which is preliminary data.</text>
</comment>
<evidence type="ECO:0000256" key="4">
    <source>
        <dbReference type="ARBA" id="ARBA00022490"/>
    </source>
</evidence>
<dbReference type="PROSITE" id="PS51350">
    <property type="entry name" value="PTS_HPR_DOM"/>
    <property type="match status" value="1"/>
</dbReference>
<dbReference type="Proteomes" id="UP000654947">
    <property type="component" value="Unassembled WGS sequence"/>
</dbReference>
<sequence length="92" mass="9174">MPQRTVAVAALLGLHARPATLFVQAAKETGLPVTIAREGQEPVAATSVLAVMALGVEHGQQVTIACPDTDGAEAALDGLCGVLATDPDAVSG</sequence>
<evidence type="ECO:0000256" key="3">
    <source>
        <dbReference type="ARBA" id="ARBA00020422"/>
    </source>
</evidence>
<dbReference type="GO" id="GO:0009401">
    <property type="term" value="P:phosphoenolpyruvate-dependent sugar phosphotransferase system"/>
    <property type="evidence" value="ECO:0007669"/>
    <property type="project" value="UniProtKB-KW"/>
</dbReference>
<dbReference type="NCBIfam" id="TIGR01003">
    <property type="entry name" value="PTS_HPr_family"/>
    <property type="match status" value="1"/>
</dbReference>
<dbReference type="InterPro" id="IPR000032">
    <property type="entry name" value="HPr-like"/>
</dbReference>
<proteinExistence type="predicted"/>
<dbReference type="InterPro" id="IPR050399">
    <property type="entry name" value="HPr"/>
</dbReference>
<evidence type="ECO:0000256" key="1">
    <source>
        <dbReference type="ARBA" id="ARBA00003681"/>
    </source>
</evidence>
<dbReference type="Pfam" id="PF00381">
    <property type="entry name" value="PTS-HPr"/>
    <property type="match status" value="1"/>
</dbReference>
<dbReference type="PANTHER" id="PTHR33705:SF2">
    <property type="entry name" value="PHOSPHOCARRIER PROTEIN NPR"/>
    <property type="match status" value="1"/>
</dbReference>
<evidence type="ECO:0000313" key="8">
    <source>
        <dbReference type="Proteomes" id="UP000654947"/>
    </source>
</evidence>
<dbReference type="PROSITE" id="PS00369">
    <property type="entry name" value="PTS_HPR_HIS"/>
    <property type="match status" value="1"/>
</dbReference>
<name>A0A918XK76_9ACTN</name>
<dbReference type="CDD" id="cd00367">
    <property type="entry name" value="PTS-HPr_like"/>
    <property type="match status" value="1"/>
</dbReference>
<gene>
    <name evidence="7" type="primary">ptsH</name>
    <name evidence="7" type="ORF">GCM10007147_40860</name>
</gene>
<evidence type="ECO:0000259" key="6">
    <source>
        <dbReference type="PROSITE" id="PS51350"/>
    </source>
</evidence>
<keyword evidence="8" id="KW-1185">Reference proteome</keyword>
<dbReference type="GO" id="GO:0005737">
    <property type="term" value="C:cytoplasm"/>
    <property type="evidence" value="ECO:0007669"/>
    <property type="project" value="UniProtKB-SubCell"/>
</dbReference>
<reference evidence="7 8" key="1">
    <citation type="journal article" date="2014" name="Int. J. Syst. Evol. Microbiol.">
        <title>Complete genome sequence of Corynebacterium casei LMG S-19264T (=DSM 44701T), isolated from a smear-ripened cheese.</title>
        <authorList>
            <consortium name="US DOE Joint Genome Institute (JGI-PGF)"/>
            <person name="Walter F."/>
            <person name="Albersmeier A."/>
            <person name="Kalinowski J."/>
            <person name="Ruckert C."/>
        </authorList>
    </citation>
    <scope>NUCLEOTIDE SEQUENCE [LARGE SCALE GENOMIC DNA]</scope>
    <source>
        <strain evidence="7 8">KCTC 19473</strain>
    </source>
</reference>
<dbReference type="PANTHER" id="PTHR33705">
    <property type="entry name" value="PHOSPHOCARRIER PROTEIN HPR"/>
    <property type="match status" value="1"/>
</dbReference>
<dbReference type="InterPro" id="IPR035895">
    <property type="entry name" value="HPr-like_sf"/>
</dbReference>
<keyword evidence="4" id="KW-0963">Cytoplasm</keyword>
<dbReference type="RefSeq" id="WP_017574506.1">
    <property type="nucleotide sequence ID" value="NZ_BMXL01000032.1"/>
</dbReference>
<dbReference type="PRINTS" id="PR00107">
    <property type="entry name" value="PHOSPHOCPHPR"/>
</dbReference>
<accession>A0A918XK76</accession>
<dbReference type="InterPro" id="IPR001020">
    <property type="entry name" value="PTS_HPr_His_P_site"/>
</dbReference>
<comment type="function">
    <text evidence="1">General (non sugar-specific) component of the phosphoenolpyruvate-dependent sugar phosphotransferase system (sugar PTS). This major carbohydrate active-transport system catalyzes the phosphorylation of incoming sugar substrates concomitantly with their translocation across the cell membrane. The phosphoryl group from phosphoenolpyruvate (PEP) is transferred to the phosphoryl carrier protein HPr by enzyme I. Phospho-HPr then transfers it to the PTS EIIA domain.</text>
</comment>
<dbReference type="Gene3D" id="3.30.1340.10">
    <property type="entry name" value="HPr-like"/>
    <property type="match status" value="1"/>
</dbReference>
<dbReference type="EMBL" id="BMXL01000032">
    <property type="protein sequence ID" value="GHD34894.1"/>
    <property type="molecule type" value="Genomic_DNA"/>
</dbReference>
<evidence type="ECO:0000256" key="5">
    <source>
        <dbReference type="ARBA" id="ARBA00022683"/>
    </source>
</evidence>
<evidence type="ECO:0000313" key="7">
    <source>
        <dbReference type="EMBL" id="GHD34894.1"/>
    </source>
</evidence>
<protein>
    <recommendedName>
        <fullName evidence="3">Phosphocarrier protein HPr</fullName>
    </recommendedName>
</protein>
<keyword evidence="5" id="KW-0598">Phosphotransferase system</keyword>